<protein>
    <submittedName>
        <fullName evidence="1">Uncharacterized protein</fullName>
    </submittedName>
</protein>
<organism evidence="1 2">
    <name type="scientific">Corynebacterium kroppenstedtii</name>
    <dbReference type="NCBI Taxonomy" id="161879"/>
    <lineage>
        <taxon>Bacteria</taxon>
        <taxon>Bacillati</taxon>
        <taxon>Actinomycetota</taxon>
        <taxon>Actinomycetes</taxon>
        <taxon>Mycobacteriales</taxon>
        <taxon>Corynebacteriaceae</taxon>
        <taxon>Corynebacterium</taxon>
    </lineage>
</organism>
<evidence type="ECO:0000313" key="1">
    <source>
        <dbReference type="EMBL" id="PZR05491.1"/>
    </source>
</evidence>
<dbReference type="EMBL" id="QFRA01000006">
    <property type="protein sequence ID" value="PZR05491.1"/>
    <property type="molecule type" value="Genomic_DNA"/>
</dbReference>
<gene>
    <name evidence="1" type="ORF">DI525_04235</name>
</gene>
<accession>A0A2W5V618</accession>
<dbReference type="AlphaFoldDB" id="A0A2W5V618"/>
<reference evidence="1 2" key="1">
    <citation type="submission" date="2017-08" db="EMBL/GenBank/DDBJ databases">
        <title>Infants hospitalized years apart are colonized by the same room-sourced microbial strains.</title>
        <authorList>
            <person name="Brooks B."/>
            <person name="Olm M.R."/>
            <person name="Firek B.A."/>
            <person name="Baker R."/>
            <person name="Thomas B.C."/>
            <person name="Morowitz M.J."/>
            <person name="Banfield J.F."/>
        </authorList>
    </citation>
    <scope>NUCLEOTIDE SEQUENCE [LARGE SCALE GENOMIC DNA]</scope>
    <source>
        <strain evidence="1">S2_003_000_R1_3</strain>
    </source>
</reference>
<name>A0A2W5V618_9CORY</name>
<proteinExistence type="predicted"/>
<comment type="caution">
    <text evidence="1">The sequence shown here is derived from an EMBL/GenBank/DDBJ whole genome shotgun (WGS) entry which is preliminary data.</text>
</comment>
<dbReference type="RefSeq" id="WP_303734543.1">
    <property type="nucleotide sequence ID" value="NZ_CAKZHK010000008.1"/>
</dbReference>
<evidence type="ECO:0000313" key="2">
    <source>
        <dbReference type="Proteomes" id="UP000249432"/>
    </source>
</evidence>
<sequence>MSLAPGRHEGRARPLGAHEYIDYWTTDVTDWVKDITDDPDSSTVKFFDSGFSWFVLVTGFAYLKGFVKYLEELGWMVEDKPGEDHARGLNGVTLTTVGLAISAVGP</sequence>
<dbReference type="Proteomes" id="UP000249432">
    <property type="component" value="Unassembled WGS sequence"/>
</dbReference>